<reference evidence="10 11" key="1">
    <citation type="submission" date="2018-10" db="EMBL/GenBank/DDBJ databases">
        <title>Lactobacillus sp. R7 and Lactobacillus sp. R19 isolated from fermented mustard green product of Taiwan.</title>
        <authorList>
            <person name="Lin S.-T."/>
        </authorList>
    </citation>
    <scope>NUCLEOTIDE SEQUENCE [LARGE SCALE GENOMIC DNA]</scope>
    <source>
        <strain evidence="10 11">BCRC 81127</strain>
    </source>
</reference>
<organism evidence="10 11">
    <name type="scientific">Companilactobacillus suantsaicola</name>
    <dbReference type="NCBI Taxonomy" id="2487723"/>
    <lineage>
        <taxon>Bacteria</taxon>
        <taxon>Bacillati</taxon>
        <taxon>Bacillota</taxon>
        <taxon>Bacilli</taxon>
        <taxon>Lactobacillales</taxon>
        <taxon>Lactobacillaceae</taxon>
        <taxon>Companilactobacillus</taxon>
    </lineage>
</organism>
<dbReference type="GO" id="GO:0032217">
    <property type="term" value="F:riboflavin transmembrane transporter activity"/>
    <property type="evidence" value="ECO:0007669"/>
    <property type="project" value="UniProtKB-UniRule"/>
</dbReference>
<evidence type="ECO:0000256" key="1">
    <source>
        <dbReference type="ARBA" id="ARBA00004651"/>
    </source>
</evidence>
<evidence type="ECO:0000256" key="9">
    <source>
        <dbReference type="SAM" id="Phobius"/>
    </source>
</evidence>
<evidence type="ECO:0000256" key="4">
    <source>
        <dbReference type="ARBA" id="ARBA00022475"/>
    </source>
</evidence>
<accession>A0A4Z0JKG3</accession>
<dbReference type="GO" id="GO:0005886">
    <property type="term" value="C:plasma membrane"/>
    <property type="evidence" value="ECO:0007669"/>
    <property type="project" value="UniProtKB-SubCell"/>
</dbReference>
<comment type="caution">
    <text evidence="10">The sequence shown here is derived from an EMBL/GenBank/DDBJ whole genome shotgun (WGS) entry which is preliminary data.</text>
</comment>
<keyword evidence="5 9" id="KW-0812">Transmembrane</keyword>
<keyword evidence="4 8" id="KW-1003">Cell membrane</keyword>
<keyword evidence="7 8" id="KW-0472">Membrane</keyword>
<evidence type="ECO:0000313" key="11">
    <source>
        <dbReference type="Proteomes" id="UP000298021"/>
    </source>
</evidence>
<comment type="function">
    <text evidence="8">Probably a riboflavin-binding protein that interacts with the energy-coupling factor (ECF) ABC-transporter complex.</text>
</comment>
<feature type="transmembrane region" description="Helical" evidence="9">
    <location>
        <begin position="108"/>
        <end position="129"/>
    </location>
</feature>
<name>A0A4Z0JKG3_9LACO</name>
<evidence type="ECO:0000256" key="2">
    <source>
        <dbReference type="ARBA" id="ARBA00005540"/>
    </source>
</evidence>
<evidence type="ECO:0000256" key="8">
    <source>
        <dbReference type="PIRNR" id="PIRNR037778"/>
    </source>
</evidence>
<evidence type="ECO:0000256" key="3">
    <source>
        <dbReference type="ARBA" id="ARBA00022448"/>
    </source>
</evidence>
<protein>
    <recommendedName>
        <fullName evidence="8">Riboflavin transporter</fullName>
    </recommendedName>
</protein>
<dbReference type="Gene3D" id="1.10.1760.20">
    <property type="match status" value="1"/>
</dbReference>
<comment type="subcellular location">
    <subcellularLocation>
        <location evidence="1">Cell membrane</location>
        <topology evidence="1">Multi-pass membrane protein</topology>
    </subcellularLocation>
</comment>
<feature type="transmembrane region" description="Helical" evidence="9">
    <location>
        <begin position="79"/>
        <end position="101"/>
    </location>
</feature>
<keyword evidence="11" id="KW-1185">Reference proteome</keyword>
<proteinExistence type="inferred from homology"/>
<dbReference type="PANTHER" id="PTHR38438:SF1">
    <property type="entry name" value="RIBOFLAVIN TRANSPORTER RIBU"/>
    <property type="match status" value="1"/>
</dbReference>
<keyword evidence="6 9" id="KW-1133">Transmembrane helix</keyword>
<evidence type="ECO:0000256" key="5">
    <source>
        <dbReference type="ARBA" id="ARBA00022692"/>
    </source>
</evidence>
<evidence type="ECO:0000256" key="6">
    <source>
        <dbReference type="ARBA" id="ARBA00022989"/>
    </source>
</evidence>
<feature type="transmembrane region" description="Helical" evidence="9">
    <location>
        <begin position="149"/>
        <end position="173"/>
    </location>
</feature>
<feature type="transmembrane region" description="Helical" evidence="9">
    <location>
        <begin position="12"/>
        <end position="35"/>
    </location>
</feature>
<feature type="transmembrane region" description="Helical" evidence="9">
    <location>
        <begin position="47"/>
        <end position="73"/>
    </location>
</feature>
<dbReference type="Proteomes" id="UP000298021">
    <property type="component" value="Unassembled WGS sequence"/>
</dbReference>
<sequence>MGKSLTKFHDLIGVAVFAALGTILMFFEFPVLFWLPFLKIDLSDCVVIIGSFAFGPVGGTLIALLKAVIHVLITGSGVAGLIGNGSAFFSSVSLLLPFYYFWKKGHKVSAVVVSTLVMTAVMSILNYLVVMPLYMNVVGMKLNMSLAEYVATGVVPFNIVKALIISLAVIICYPKIKGHLSIK</sequence>
<dbReference type="AlphaFoldDB" id="A0A4Z0JKG3"/>
<dbReference type="OrthoDB" id="9809216at2"/>
<dbReference type="InterPro" id="IPR024529">
    <property type="entry name" value="ECF_trnsprt_substrate-spec"/>
</dbReference>
<dbReference type="InterPro" id="IPR025720">
    <property type="entry name" value="RibU"/>
</dbReference>
<evidence type="ECO:0000256" key="7">
    <source>
        <dbReference type="ARBA" id="ARBA00023136"/>
    </source>
</evidence>
<dbReference type="PANTHER" id="PTHR38438">
    <property type="entry name" value="RIBOFLAVIN TRANSPORTER RIBU"/>
    <property type="match status" value="1"/>
</dbReference>
<dbReference type="EMBL" id="RKLY01000020">
    <property type="protein sequence ID" value="TGD22627.1"/>
    <property type="molecule type" value="Genomic_DNA"/>
</dbReference>
<keyword evidence="3 8" id="KW-0813">Transport</keyword>
<dbReference type="PIRSF" id="PIRSF037778">
    <property type="entry name" value="UCP037778_transp_RibU"/>
    <property type="match status" value="1"/>
</dbReference>
<dbReference type="Pfam" id="PF12822">
    <property type="entry name" value="ECF_trnsprt"/>
    <property type="match status" value="1"/>
</dbReference>
<gene>
    <name evidence="10" type="ORF">EGT49_08275</name>
</gene>
<dbReference type="RefSeq" id="WP_135373315.1">
    <property type="nucleotide sequence ID" value="NZ_RKLY01000020.1"/>
</dbReference>
<evidence type="ECO:0000313" key="10">
    <source>
        <dbReference type="EMBL" id="TGD22627.1"/>
    </source>
</evidence>
<comment type="similarity">
    <text evidence="2 8">Belongs to the prokaryotic riboflavin transporter (P-RFT) (TC 2.A.87) family.</text>
</comment>